<dbReference type="EMBL" id="QOVK01000029">
    <property type="protein sequence ID" value="RXG12824.1"/>
    <property type="molecule type" value="Genomic_DNA"/>
</dbReference>
<dbReference type="InterPro" id="IPR027417">
    <property type="entry name" value="P-loop_NTPase"/>
</dbReference>
<comment type="caution">
    <text evidence="1">The sequence shown here is derived from an EMBL/GenBank/DDBJ whole genome shotgun (WGS) entry which is preliminary data.</text>
</comment>
<dbReference type="AlphaFoldDB" id="A0A4Q0NS00"/>
<keyword evidence="2" id="KW-1185">Reference proteome</keyword>
<protein>
    <recommendedName>
        <fullName evidence="3">DNA replication protein DnaC</fullName>
    </recommendedName>
</protein>
<dbReference type="Proteomes" id="UP000289859">
    <property type="component" value="Unassembled WGS sequence"/>
</dbReference>
<sequence length="223" mass="26428">MRHLLNKEKESEINKKKYSMSTDQFKEIFWKEGKEYFARGDRNFIVDSENKGFLDLICNYFANDPLFEKKCKGELRKGLLIYGPCGTGKSSIFDIVQIISKKYNLKNLWFSNISVHDLVTQYSLEGEYLVERYRKGKVHFDDLGTERIANSWGVKEKLMSRIIELRYNQFKQKGTKTFITTNLTIKDLNKFYGNGFDDSRNRFADRLYEMFNFIPLDGNSRRF</sequence>
<name>A0A4Q0NS00_9FLAO</name>
<reference evidence="1 2" key="1">
    <citation type="submission" date="2018-07" db="EMBL/GenBank/DDBJ databases">
        <title>Leeuwenhoekiella genomics.</title>
        <authorList>
            <person name="Tahon G."/>
            <person name="Willems A."/>
        </authorList>
    </citation>
    <scope>NUCLEOTIDE SEQUENCE [LARGE SCALE GENOMIC DNA]</scope>
    <source>
        <strain evidence="1 2">LMG 29608</strain>
    </source>
</reference>
<evidence type="ECO:0000313" key="2">
    <source>
        <dbReference type="Proteomes" id="UP000289859"/>
    </source>
</evidence>
<accession>A0A4Q0NS00</accession>
<evidence type="ECO:0008006" key="3">
    <source>
        <dbReference type="Google" id="ProtNLM"/>
    </source>
</evidence>
<dbReference type="Gene3D" id="3.40.50.300">
    <property type="entry name" value="P-loop containing nucleotide triphosphate hydrolases"/>
    <property type="match status" value="1"/>
</dbReference>
<proteinExistence type="predicted"/>
<dbReference type="SUPFAM" id="SSF52540">
    <property type="entry name" value="P-loop containing nucleoside triphosphate hydrolases"/>
    <property type="match status" value="1"/>
</dbReference>
<organism evidence="1 2">
    <name type="scientific">Leeuwenhoekiella polynyae</name>
    <dbReference type="NCBI Taxonomy" id="1550906"/>
    <lineage>
        <taxon>Bacteria</taxon>
        <taxon>Pseudomonadati</taxon>
        <taxon>Bacteroidota</taxon>
        <taxon>Flavobacteriia</taxon>
        <taxon>Flavobacteriales</taxon>
        <taxon>Flavobacteriaceae</taxon>
        <taxon>Leeuwenhoekiella</taxon>
    </lineage>
</organism>
<evidence type="ECO:0000313" key="1">
    <source>
        <dbReference type="EMBL" id="RXG12824.1"/>
    </source>
</evidence>
<gene>
    <name evidence="1" type="ORF">DSM02_3828</name>
</gene>